<evidence type="ECO:0000259" key="4">
    <source>
        <dbReference type="Pfam" id="PF00205"/>
    </source>
</evidence>
<dbReference type="PANTHER" id="PTHR18968">
    <property type="entry name" value="THIAMINE PYROPHOSPHATE ENZYMES"/>
    <property type="match status" value="1"/>
</dbReference>
<organism evidence="7 8">
    <name type="scientific">Candidatus Accumulibacter affinis</name>
    <dbReference type="NCBI Taxonomy" id="2954384"/>
    <lineage>
        <taxon>Bacteria</taxon>
        <taxon>Pseudomonadati</taxon>
        <taxon>Pseudomonadota</taxon>
        <taxon>Betaproteobacteria</taxon>
        <taxon>Candidatus Accumulibacter</taxon>
    </lineage>
</organism>
<dbReference type="Pfam" id="PF02776">
    <property type="entry name" value="TPP_enzyme_N"/>
    <property type="match status" value="1"/>
</dbReference>
<sequence length="607" mass="66070">MTTVVRFLADQLAKAGLFDAFIVTGGGAMFLNDALAHHPAIRPSYFHHEQAAAMAAEAYARIAAMPPIVNVTTGPGGINALNGVFGAWTDSIPMIIISGQVKRGTCLATTPVPGLRQLGDQENDIIAMVRGISKYAALVDRPEDIAWHLDQALHLATSGRPGPVWLDIPIDVQSAVIDPNRLRRFVPPAVAAELPSAEQVTAIVDRLRAARRPVILAGSGVRAARATGGLDSVIRHLGIPVTTAWTHDLIASDDPLFCGRPGTIGTRAGNFTVQNADLLLILGSRLNIRQVSYNWQAFAPRAFKIQVDIDPAELEKPLVRPDLAICCDLRHFLQVLDVRLEEQPLPRNPEHERWLAWCRQRVNDYPAVLAKHREFHGRINPYHFVERLFELLAEDDIVACGNATATIVPFQAGAIRRGMRMFSNSGSASMGYDLPAAIGAYYGALSSRGLQRRVICLAGDGSIMMNLQELQTIAQHRLPIKIFVLDNRGYLSIRTSQTNFFGRLAGAGPDSGVTLPDFVAVAKAFGIAACRLDTADFAERLPAILDAPGPLLCQVILDAAQQFEPRMSSRQLDDGSIVSASTEDMYPFLDREELARNQFPPKGVSGR</sequence>
<dbReference type="GO" id="GO:0009099">
    <property type="term" value="P:L-valine biosynthetic process"/>
    <property type="evidence" value="ECO:0007669"/>
    <property type="project" value="TreeGrafter"/>
</dbReference>
<dbReference type="Gene3D" id="3.40.50.970">
    <property type="match status" value="2"/>
</dbReference>
<dbReference type="GO" id="GO:0005948">
    <property type="term" value="C:acetolactate synthase complex"/>
    <property type="evidence" value="ECO:0007669"/>
    <property type="project" value="TreeGrafter"/>
</dbReference>
<accession>A0A935W5W4</accession>
<dbReference type="Gene3D" id="3.40.50.1220">
    <property type="entry name" value="TPP-binding domain"/>
    <property type="match status" value="1"/>
</dbReference>
<feature type="domain" description="Thiamine pyrophosphate enzyme central" evidence="4">
    <location>
        <begin position="201"/>
        <end position="336"/>
    </location>
</feature>
<name>A0A935W5W4_9PROT</name>
<evidence type="ECO:0000313" key="7">
    <source>
        <dbReference type="EMBL" id="MBK7955619.1"/>
    </source>
</evidence>
<dbReference type="Pfam" id="PF02775">
    <property type="entry name" value="TPP_enzyme_C"/>
    <property type="match status" value="1"/>
</dbReference>
<evidence type="ECO:0000259" key="6">
    <source>
        <dbReference type="Pfam" id="PF02776"/>
    </source>
</evidence>
<evidence type="ECO:0000256" key="3">
    <source>
        <dbReference type="RuleBase" id="RU362132"/>
    </source>
</evidence>
<dbReference type="CDD" id="cd07035">
    <property type="entry name" value="TPP_PYR_POX_like"/>
    <property type="match status" value="1"/>
</dbReference>
<dbReference type="SUPFAM" id="SSF52467">
    <property type="entry name" value="DHS-like NAD/FAD-binding domain"/>
    <property type="match status" value="1"/>
</dbReference>
<dbReference type="InterPro" id="IPR011766">
    <property type="entry name" value="TPP_enzyme_TPP-bd"/>
</dbReference>
<dbReference type="InterPro" id="IPR029035">
    <property type="entry name" value="DHS-like_NAD/FAD-binding_dom"/>
</dbReference>
<protein>
    <submittedName>
        <fullName evidence="7">Thiamine pyrophosphate-binding protein</fullName>
    </submittedName>
</protein>
<evidence type="ECO:0000256" key="1">
    <source>
        <dbReference type="ARBA" id="ARBA00007812"/>
    </source>
</evidence>
<dbReference type="InterPro" id="IPR012001">
    <property type="entry name" value="Thiamin_PyroP_enz_TPP-bd_dom"/>
</dbReference>
<dbReference type="InterPro" id="IPR029061">
    <property type="entry name" value="THDP-binding"/>
</dbReference>
<gene>
    <name evidence="7" type="ORF">IPK02_17605</name>
</gene>
<evidence type="ECO:0000313" key="8">
    <source>
        <dbReference type="Proteomes" id="UP000706151"/>
    </source>
</evidence>
<dbReference type="GO" id="GO:0030976">
    <property type="term" value="F:thiamine pyrophosphate binding"/>
    <property type="evidence" value="ECO:0007669"/>
    <property type="project" value="InterPro"/>
</dbReference>
<dbReference type="GO" id="GO:0050660">
    <property type="term" value="F:flavin adenine dinucleotide binding"/>
    <property type="evidence" value="ECO:0007669"/>
    <property type="project" value="TreeGrafter"/>
</dbReference>
<feature type="domain" description="Thiamine pyrophosphate enzyme TPP-binding" evidence="5">
    <location>
        <begin position="415"/>
        <end position="555"/>
    </location>
</feature>
<dbReference type="InterPro" id="IPR012000">
    <property type="entry name" value="Thiamin_PyroP_enz_cen_dom"/>
</dbReference>
<reference evidence="7 8" key="1">
    <citation type="submission" date="2020-10" db="EMBL/GenBank/DDBJ databases">
        <title>Connecting structure to function with the recovery of over 1000 high-quality activated sludge metagenome-assembled genomes encoding full-length rRNA genes using long-read sequencing.</title>
        <authorList>
            <person name="Singleton C.M."/>
            <person name="Petriglieri F."/>
            <person name="Kristensen J.M."/>
            <person name="Kirkegaard R.H."/>
            <person name="Michaelsen T.Y."/>
            <person name="Andersen M.H."/>
            <person name="Karst S.M."/>
            <person name="Dueholm M.S."/>
            <person name="Nielsen P.H."/>
            <person name="Albertsen M."/>
        </authorList>
    </citation>
    <scope>NUCLEOTIDE SEQUENCE [LARGE SCALE GENOMIC DNA]</scope>
    <source>
        <strain evidence="7">Fred_18-Q3-R57-64_BAT3C.720</strain>
    </source>
</reference>
<feature type="domain" description="Thiamine pyrophosphate enzyme N-terminal TPP-binding" evidence="6">
    <location>
        <begin position="3"/>
        <end position="106"/>
    </location>
</feature>
<dbReference type="InterPro" id="IPR045229">
    <property type="entry name" value="TPP_enz"/>
</dbReference>
<dbReference type="AlphaFoldDB" id="A0A935W5W4"/>
<dbReference type="EMBL" id="JADJOT010000010">
    <property type="protein sequence ID" value="MBK7955619.1"/>
    <property type="molecule type" value="Genomic_DNA"/>
</dbReference>
<keyword evidence="2 3" id="KW-0786">Thiamine pyrophosphate</keyword>
<dbReference type="SUPFAM" id="SSF52518">
    <property type="entry name" value="Thiamin diphosphate-binding fold (THDP-binding)"/>
    <property type="match status" value="2"/>
</dbReference>
<dbReference type="Pfam" id="PF00205">
    <property type="entry name" value="TPP_enzyme_M"/>
    <property type="match status" value="1"/>
</dbReference>
<evidence type="ECO:0000256" key="2">
    <source>
        <dbReference type="ARBA" id="ARBA00023052"/>
    </source>
</evidence>
<comment type="caution">
    <text evidence="7">The sequence shown here is derived from an EMBL/GenBank/DDBJ whole genome shotgun (WGS) entry which is preliminary data.</text>
</comment>
<comment type="similarity">
    <text evidence="1 3">Belongs to the TPP enzyme family.</text>
</comment>
<evidence type="ECO:0000259" key="5">
    <source>
        <dbReference type="Pfam" id="PF02775"/>
    </source>
</evidence>
<dbReference type="GO" id="GO:0003984">
    <property type="term" value="F:acetolactate synthase activity"/>
    <property type="evidence" value="ECO:0007669"/>
    <property type="project" value="TreeGrafter"/>
</dbReference>
<dbReference type="CDD" id="cd00568">
    <property type="entry name" value="TPP_enzymes"/>
    <property type="match status" value="1"/>
</dbReference>
<dbReference type="GO" id="GO:0000287">
    <property type="term" value="F:magnesium ion binding"/>
    <property type="evidence" value="ECO:0007669"/>
    <property type="project" value="InterPro"/>
</dbReference>
<dbReference type="GO" id="GO:0009097">
    <property type="term" value="P:isoleucine biosynthetic process"/>
    <property type="evidence" value="ECO:0007669"/>
    <property type="project" value="TreeGrafter"/>
</dbReference>
<dbReference type="Proteomes" id="UP000706151">
    <property type="component" value="Unassembled WGS sequence"/>
</dbReference>
<proteinExistence type="inferred from homology"/>
<dbReference type="PANTHER" id="PTHR18968:SF142">
    <property type="entry name" value="ACETOLACTATE SYNTHASE"/>
    <property type="match status" value="1"/>
</dbReference>